<evidence type="ECO:0000259" key="6">
    <source>
        <dbReference type="Pfam" id="PF00724"/>
    </source>
</evidence>
<evidence type="ECO:0000313" key="7">
    <source>
        <dbReference type="EMBL" id="MBZ2195451.1"/>
    </source>
</evidence>
<dbReference type="SUPFAM" id="SSF51395">
    <property type="entry name" value="FMN-linked oxidoreductases"/>
    <property type="match status" value="1"/>
</dbReference>
<evidence type="ECO:0000256" key="5">
    <source>
        <dbReference type="ARBA" id="ARBA00023002"/>
    </source>
</evidence>
<dbReference type="EMBL" id="JAGSHT010000005">
    <property type="protein sequence ID" value="MBZ2195451.1"/>
    <property type="molecule type" value="Genomic_DNA"/>
</dbReference>
<name>A0ABS7S528_9MICO</name>
<dbReference type="InterPro" id="IPR001155">
    <property type="entry name" value="OxRdtase_FMN_N"/>
</dbReference>
<dbReference type="InterPro" id="IPR013785">
    <property type="entry name" value="Aldolase_TIM"/>
</dbReference>
<comment type="caution">
    <text evidence="7">The sequence shown here is derived from an EMBL/GenBank/DDBJ whole genome shotgun (WGS) entry which is preliminary data.</text>
</comment>
<dbReference type="Proteomes" id="UP000826651">
    <property type="component" value="Unassembled WGS sequence"/>
</dbReference>
<keyword evidence="8" id="KW-1185">Reference proteome</keyword>
<keyword evidence="3" id="KW-0288">FMN</keyword>
<dbReference type="Gene3D" id="3.20.20.70">
    <property type="entry name" value="Aldolase class I"/>
    <property type="match status" value="1"/>
</dbReference>
<reference evidence="7 8" key="1">
    <citation type="submission" date="2021-04" db="EMBL/GenBank/DDBJ databases">
        <title>Ruania sp. nov., isolated from sandy soil of mangrove forest.</title>
        <authorList>
            <person name="Ge X."/>
            <person name="Huang R."/>
            <person name="Liu W."/>
        </authorList>
    </citation>
    <scope>NUCLEOTIDE SEQUENCE [LARGE SCALE GENOMIC DNA]</scope>
    <source>
        <strain evidence="7 8">N2-46</strain>
    </source>
</reference>
<keyword evidence="4" id="KW-0521">NADP</keyword>
<comment type="cofactor">
    <cofactor evidence="1">
        <name>FMN</name>
        <dbReference type="ChEBI" id="CHEBI:58210"/>
    </cofactor>
</comment>
<dbReference type="CDD" id="cd02932">
    <property type="entry name" value="OYE_YqiM_FMN"/>
    <property type="match status" value="1"/>
</dbReference>
<organism evidence="7 8">
    <name type="scientific">Occultella gossypii</name>
    <dbReference type="NCBI Taxonomy" id="2800820"/>
    <lineage>
        <taxon>Bacteria</taxon>
        <taxon>Bacillati</taxon>
        <taxon>Actinomycetota</taxon>
        <taxon>Actinomycetes</taxon>
        <taxon>Micrococcales</taxon>
        <taxon>Ruaniaceae</taxon>
        <taxon>Occultella</taxon>
    </lineage>
</organism>
<dbReference type="RefSeq" id="WP_223403411.1">
    <property type="nucleotide sequence ID" value="NZ_JAGSHT010000005.1"/>
</dbReference>
<evidence type="ECO:0000256" key="2">
    <source>
        <dbReference type="ARBA" id="ARBA00022630"/>
    </source>
</evidence>
<proteinExistence type="predicted"/>
<feature type="domain" description="NADH:flavin oxidoreductase/NADH oxidase N-terminal" evidence="6">
    <location>
        <begin position="9"/>
        <end position="343"/>
    </location>
</feature>
<gene>
    <name evidence="7" type="ORF">KCQ71_04760</name>
</gene>
<evidence type="ECO:0000256" key="3">
    <source>
        <dbReference type="ARBA" id="ARBA00022643"/>
    </source>
</evidence>
<sequence>MASKAPPRLFEPLTLRDLTVAHRLWVAAMCQYSAVDGVPQPWHLAHLGSFAIGRAGLILTEATAVAPEGRISSSDAGIWTDEQAGAWAPIVGFVHSQDVPIVVQLAHAGRKASTKPPYLGRGYQPPEEGGWETVGPSPSAYGRLPAPRALTKPEIAVAVELFVAAARRSVAAGFDGVELHAAHGYLFHQFLSPRSNQREDEYGGSFENRARFLLEVVDGVRAVLPAGMPLFVRLSATDWVEEGWDGADSARLAPLLEERGVDFLSISSAGNDHRQEIPVGPGYQLPLARQVRAAASVPVGAAGLITSPVQAESAIVDGATDVVLVARQFLREPGFALRAAAELGGELEWPRQYRMAKFDGSIP</sequence>
<dbReference type="PANTHER" id="PTHR43303:SF4">
    <property type="entry name" value="NADPH DEHYDROGENASE C23G7.10C-RELATED"/>
    <property type="match status" value="1"/>
</dbReference>
<evidence type="ECO:0000313" key="8">
    <source>
        <dbReference type="Proteomes" id="UP000826651"/>
    </source>
</evidence>
<keyword evidence="5" id="KW-0560">Oxidoreductase</keyword>
<protein>
    <submittedName>
        <fullName evidence="7">NADH:flavin oxidoreductase/NADH oxidase</fullName>
    </submittedName>
</protein>
<dbReference type="Pfam" id="PF00724">
    <property type="entry name" value="Oxidored_FMN"/>
    <property type="match status" value="1"/>
</dbReference>
<evidence type="ECO:0000256" key="4">
    <source>
        <dbReference type="ARBA" id="ARBA00022857"/>
    </source>
</evidence>
<dbReference type="InterPro" id="IPR044152">
    <property type="entry name" value="YqjM-like"/>
</dbReference>
<accession>A0ABS7S528</accession>
<evidence type="ECO:0000256" key="1">
    <source>
        <dbReference type="ARBA" id="ARBA00001917"/>
    </source>
</evidence>
<dbReference type="PANTHER" id="PTHR43303">
    <property type="entry name" value="NADPH DEHYDROGENASE C23G7.10C-RELATED"/>
    <property type="match status" value="1"/>
</dbReference>
<keyword evidence="2" id="KW-0285">Flavoprotein</keyword>